<evidence type="ECO:0000256" key="4">
    <source>
        <dbReference type="ARBA" id="ARBA00022857"/>
    </source>
</evidence>
<dbReference type="InterPro" id="IPR000343">
    <property type="entry name" value="4pyrrol_synth_GluRdtase"/>
</dbReference>
<dbReference type="PANTHER" id="PTHR43013">
    <property type="entry name" value="GLUTAMYL-TRNA REDUCTASE"/>
    <property type="match status" value="1"/>
</dbReference>
<sequence>MYILKVGVNHVTAPVEIREKLAFSENELAEAMVTLKEQKSILENVILSTCNRTEIFAVVDQLHTGRYYIKQFLEDWFNIKKETFSPYLAMTDGDDAIEHLFKLTAGLDSMILGETQILGQVRDAFFVGQKAGTTGTIFNELFKQAVTFAKRAHHETAIGENAVSVSYAAVELAKNIFADITDKHVVVLGAGKMGELAAKNLQGSGVKTITVVNRTLENAQKLAEKFQAKAVPLTDLSHVLETADILISSTGSQDIVMTKRDLTPVLKKRKGRPLFLVDIAVPRDLDPAIDELDDVFLYDIDNLQHIVDENLETRQKAAAHIESMIGEEIIAFNQWVRTLGVVPVIIGLREKALSIQAATMKSIENKLPDLTEREKKILNKHTKSIVNQLLKDPITQAKELSGAKNADKALELFVQIFGIEEQVKDHLKQQAKKDPVTKEKVKSIFPFLEKLVSVK</sequence>
<evidence type="ECO:0000313" key="19">
    <source>
        <dbReference type="Proteomes" id="UP000321491"/>
    </source>
</evidence>
<comment type="pathway">
    <text evidence="1 9 14">Porphyrin-containing compound metabolism; protoporphyrin-IX biosynthesis; 5-aminolevulinate from L-glutamyl-tRNA(Glu): step 1/2.</text>
</comment>
<keyword evidence="6 9" id="KW-0627">Porphyrin biosynthesis</keyword>
<evidence type="ECO:0000259" key="16">
    <source>
        <dbReference type="Pfam" id="PF01488"/>
    </source>
</evidence>
<dbReference type="CDD" id="cd05213">
    <property type="entry name" value="NAD_bind_Glutamyl_tRNA_reduct"/>
    <property type="match status" value="1"/>
</dbReference>
<dbReference type="SUPFAM" id="SSF51735">
    <property type="entry name" value="NAD(P)-binding Rossmann-fold domains"/>
    <property type="match status" value="1"/>
</dbReference>
<dbReference type="Gene3D" id="3.30.460.30">
    <property type="entry name" value="Glutamyl-tRNA reductase, N-terminal domain"/>
    <property type="match status" value="1"/>
</dbReference>
<feature type="domain" description="Tetrapyrrole biosynthesis glutamyl-tRNA reductase dimerisation" evidence="15">
    <location>
        <begin position="321"/>
        <end position="419"/>
    </location>
</feature>
<dbReference type="InterPro" id="IPR036343">
    <property type="entry name" value="GluRdtase_N_sf"/>
</dbReference>
<evidence type="ECO:0000256" key="6">
    <source>
        <dbReference type="ARBA" id="ARBA00023244"/>
    </source>
</evidence>
<dbReference type="NCBIfam" id="TIGR01035">
    <property type="entry name" value="hemA"/>
    <property type="match status" value="1"/>
</dbReference>
<feature type="domain" description="Quinate/shikimate 5-dehydrogenase/glutamyl-tRNA reductase" evidence="16">
    <location>
        <begin position="171"/>
        <end position="306"/>
    </location>
</feature>
<proteinExistence type="inferred from homology"/>
<evidence type="ECO:0000256" key="12">
    <source>
        <dbReference type="PIRSR" id="PIRSR000445-3"/>
    </source>
</evidence>
<keyword evidence="5 9" id="KW-0560">Oxidoreductase</keyword>
<dbReference type="HAMAP" id="MF_00087">
    <property type="entry name" value="Glu_tRNA_reductase"/>
    <property type="match status" value="1"/>
</dbReference>
<evidence type="ECO:0000256" key="5">
    <source>
        <dbReference type="ARBA" id="ARBA00023002"/>
    </source>
</evidence>
<evidence type="ECO:0000256" key="9">
    <source>
        <dbReference type="HAMAP-Rule" id="MF_00087"/>
    </source>
</evidence>
<dbReference type="PANTHER" id="PTHR43013:SF1">
    <property type="entry name" value="GLUTAMYL-TRNA REDUCTASE"/>
    <property type="match status" value="1"/>
</dbReference>
<dbReference type="InterPro" id="IPR036453">
    <property type="entry name" value="GluRdtase_dimer_dom_sf"/>
</dbReference>
<feature type="binding site" evidence="9 11">
    <location>
        <begin position="114"/>
        <end position="116"/>
    </location>
    <ligand>
        <name>substrate</name>
    </ligand>
</feature>
<comment type="subunit">
    <text evidence="9">Homodimer.</text>
</comment>
<comment type="caution">
    <text evidence="18">The sequence shown here is derived from an EMBL/GenBank/DDBJ whole genome shotgun (WGS) entry which is preliminary data.</text>
</comment>
<evidence type="ECO:0000256" key="13">
    <source>
        <dbReference type="PIRSR" id="PIRSR000445-4"/>
    </source>
</evidence>
<feature type="binding site" evidence="9 11">
    <location>
        <position position="109"/>
    </location>
    <ligand>
        <name>substrate</name>
    </ligand>
</feature>
<dbReference type="Pfam" id="PF05201">
    <property type="entry name" value="GlutR_N"/>
    <property type="match status" value="1"/>
</dbReference>
<dbReference type="GO" id="GO:0008883">
    <property type="term" value="F:glutamyl-tRNA reductase activity"/>
    <property type="evidence" value="ECO:0007669"/>
    <property type="project" value="UniProtKB-UniRule"/>
</dbReference>
<evidence type="ECO:0000256" key="10">
    <source>
        <dbReference type="PIRSR" id="PIRSR000445-1"/>
    </source>
</evidence>
<evidence type="ECO:0000256" key="11">
    <source>
        <dbReference type="PIRSR" id="PIRSR000445-2"/>
    </source>
</evidence>
<dbReference type="Pfam" id="PF00745">
    <property type="entry name" value="GlutR_dimer"/>
    <property type="match status" value="1"/>
</dbReference>
<evidence type="ECO:0000313" key="18">
    <source>
        <dbReference type="EMBL" id="GEN31443.1"/>
    </source>
</evidence>
<comment type="catalytic activity">
    <reaction evidence="7 9 14">
        <text>(S)-4-amino-5-oxopentanoate + tRNA(Glu) + NADP(+) = L-glutamyl-tRNA(Glu) + NADPH + H(+)</text>
        <dbReference type="Rhea" id="RHEA:12344"/>
        <dbReference type="Rhea" id="RHEA-COMP:9663"/>
        <dbReference type="Rhea" id="RHEA-COMP:9680"/>
        <dbReference type="ChEBI" id="CHEBI:15378"/>
        <dbReference type="ChEBI" id="CHEBI:57501"/>
        <dbReference type="ChEBI" id="CHEBI:57783"/>
        <dbReference type="ChEBI" id="CHEBI:58349"/>
        <dbReference type="ChEBI" id="CHEBI:78442"/>
        <dbReference type="ChEBI" id="CHEBI:78520"/>
        <dbReference type="EC" id="1.2.1.70"/>
    </reaction>
</comment>
<dbReference type="InterPro" id="IPR018214">
    <property type="entry name" value="GluRdtase_CS"/>
</dbReference>
<name>A0A511V128_9BACI</name>
<dbReference type="EC" id="1.2.1.70" evidence="3 9"/>
<dbReference type="PIRSF" id="PIRSF000445">
    <property type="entry name" value="4pyrrol_synth_GluRdtase"/>
    <property type="match status" value="1"/>
</dbReference>
<comment type="domain">
    <text evidence="9">Possesses an unusual extended V-shaped dimeric structure with each monomer consisting of three distinct domains arranged along a curved 'spinal' alpha-helix. The N-terminal catalytic domain specifically recognizes the glutamate moiety of the substrate. The second domain is the NADPH-binding domain, and the third C-terminal domain is responsible for dimerization.</text>
</comment>
<feature type="binding site" evidence="9 11">
    <location>
        <begin position="49"/>
        <end position="52"/>
    </location>
    <ligand>
        <name>substrate</name>
    </ligand>
</feature>
<keyword evidence="4 9" id="KW-0521">NADP</keyword>
<evidence type="ECO:0000256" key="14">
    <source>
        <dbReference type="RuleBase" id="RU000584"/>
    </source>
</evidence>
<comment type="similarity">
    <text evidence="2 9 14">Belongs to the glutamyl-tRNA reductase family.</text>
</comment>
<comment type="function">
    <text evidence="9">Catalyzes the NADPH-dependent reduction of glutamyl-tRNA(Glu) to glutamate 1-semialdehyde (GSA).</text>
</comment>
<dbReference type="SUPFAM" id="SSF69742">
    <property type="entry name" value="Glutamyl tRNA-reductase catalytic, N-terminal domain"/>
    <property type="match status" value="1"/>
</dbReference>
<comment type="miscellaneous">
    <text evidence="9">During catalysis, the active site Cys acts as a nucleophile attacking the alpha-carbonyl group of tRNA-bound glutamate with the formation of a thioester intermediate between enzyme and glutamate, and the concomitant release of tRNA(Glu). The thioester intermediate is finally reduced by direct hydride transfer from NADPH, to form the product GSA.</text>
</comment>
<keyword evidence="19" id="KW-1185">Reference proteome</keyword>
<protein>
    <recommendedName>
        <fullName evidence="8 9">Glutamyl-tRNA reductase</fullName>
        <shortName evidence="9">GluTR</shortName>
        <ecNumber evidence="3 9">1.2.1.70</ecNumber>
    </recommendedName>
</protein>
<reference evidence="18 19" key="1">
    <citation type="submission" date="2019-07" db="EMBL/GenBank/DDBJ databases">
        <title>Whole genome shotgun sequence of Cerasibacillus quisquiliarum NBRC 102429.</title>
        <authorList>
            <person name="Hosoyama A."/>
            <person name="Uohara A."/>
            <person name="Ohji S."/>
            <person name="Ichikawa N."/>
        </authorList>
    </citation>
    <scope>NUCLEOTIDE SEQUENCE [LARGE SCALE GENOMIC DNA]</scope>
    <source>
        <strain evidence="18 19">NBRC 102429</strain>
    </source>
</reference>
<dbReference type="AlphaFoldDB" id="A0A511V128"/>
<dbReference type="PROSITE" id="PS00747">
    <property type="entry name" value="GLUTR"/>
    <property type="match status" value="1"/>
</dbReference>
<evidence type="ECO:0000259" key="15">
    <source>
        <dbReference type="Pfam" id="PF00745"/>
    </source>
</evidence>
<feature type="binding site" evidence="9 11">
    <location>
        <position position="120"/>
    </location>
    <ligand>
        <name>substrate</name>
    </ligand>
</feature>
<dbReference type="GO" id="GO:0050661">
    <property type="term" value="F:NADP binding"/>
    <property type="evidence" value="ECO:0007669"/>
    <property type="project" value="InterPro"/>
</dbReference>
<dbReference type="SUPFAM" id="SSF69075">
    <property type="entry name" value="Glutamyl tRNA-reductase dimerization domain"/>
    <property type="match status" value="1"/>
</dbReference>
<dbReference type="Proteomes" id="UP000321491">
    <property type="component" value="Unassembled WGS sequence"/>
</dbReference>
<dbReference type="FunFam" id="3.30.460.30:FF:000001">
    <property type="entry name" value="Glutamyl-tRNA reductase"/>
    <property type="match status" value="1"/>
</dbReference>
<dbReference type="InterPro" id="IPR036291">
    <property type="entry name" value="NAD(P)-bd_dom_sf"/>
</dbReference>
<dbReference type="FunFam" id="3.40.50.720:FF:000031">
    <property type="entry name" value="Glutamyl-tRNA reductase"/>
    <property type="match status" value="1"/>
</dbReference>
<evidence type="ECO:0000256" key="2">
    <source>
        <dbReference type="ARBA" id="ARBA00005916"/>
    </source>
</evidence>
<feature type="domain" description="Glutamyl-tRNA reductase N-terminal" evidence="17">
    <location>
        <begin position="6"/>
        <end position="156"/>
    </location>
</feature>
<gene>
    <name evidence="9 18" type="primary">hemA</name>
    <name evidence="18" type="ORF">CQU01_16810</name>
</gene>
<dbReference type="InterPro" id="IPR006151">
    <property type="entry name" value="Shikm_DH/Glu-tRNA_Rdtase"/>
</dbReference>
<dbReference type="RefSeq" id="WP_146937649.1">
    <property type="nucleotide sequence ID" value="NZ_BJXW01000016.1"/>
</dbReference>
<dbReference type="UniPathway" id="UPA00251">
    <property type="reaction ID" value="UER00316"/>
</dbReference>
<feature type="site" description="Important for activity" evidence="9 13">
    <location>
        <position position="99"/>
    </location>
</feature>
<dbReference type="GO" id="GO:0019353">
    <property type="term" value="P:protoporphyrinogen IX biosynthetic process from glutamate"/>
    <property type="evidence" value="ECO:0007669"/>
    <property type="project" value="TreeGrafter"/>
</dbReference>
<feature type="active site" description="Nucleophile" evidence="9 10">
    <location>
        <position position="50"/>
    </location>
</feature>
<evidence type="ECO:0000259" key="17">
    <source>
        <dbReference type="Pfam" id="PF05201"/>
    </source>
</evidence>
<dbReference type="OrthoDB" id="110209at2"/>
<dbReference type="InterPro" id="IPR015895">
    <property type="entry name" value="4pyrrol_synth_GluRdtase_N"/>
</dbReference>
<organism evidence="18 19">
    <name type="scientific">Cerasibacillus quisquiliarum</name>
    <dbReference type="NCBI Taxonomy" id="227865"/>
    <lineage>
        <taxon>Bacteria</taxon>
        <taxon>Bacillati</taxon>
        <taxon>Bacillota</taxon>
        <taxon>Bacilli</taxon>
        <taxon>Bacillales</taxon>
        <taxon>Bacillaceae</taxon>
        <taxon>Cerasibacillus</taxon>
    </lineage>
</organism>
<evidence type="ECO:0000256" key="7">
    <source>
        <dbReference type="ARBA" id="ARBA00047464"/>
    </source>
</evidence>
<dbReference type="Pfam" id="PF01488">
    <property type="entry name" value="Shikimate_DH"/>
    <property type="match status" value="1"/>
</dbReference>
<evidence type="ECO:0000256" key="8">
    <source>
        <dbReference type="ARBA" id="ARBA00068659"/>
    </source>
</evidence>
<dbReference type="Gene3D" id="3.40.50.720">
    <property type="entry name" value="NAD(P)-binding Rossmann-like Domain"/>
    <property type="match status" value="1"/>
</dbReference>
<dbReference type="InterPro" id="IPR015896">
    <property type="entry name" value="4pyrrol_synth_GluRdtase_dimer"/>
</dbReference>
<evidence type="ECO:0000256" key="3">
    <source>
        <dbReference type="ARBA" id="ARBA00012970"/>
    </source>
</evidence>
<feature type="binding site" evidence="9 12">
    <location>
        <begin position="189"/>
        <end position="194"/>
    </location>
    <ligand>
        <name>NADP(+)</name>
        <dbReference type="ChEBI" id="CHEBI:58349"/>
    </ligand>
</feature>
<dbReference type="EMBL" id="BJXW01000016">
    <property type="protein sequence ID" value="GEN31443.1"/>
    <property type="molecule type" value="Genomic_DNA"/>
</dbReference>
<accession>A0A511V128</accession>
<evidence type="ECO:0000256" key="1">
    <source>
        <dbReference type="ARBA" id="ARBA00005059"/>
    </source>
</evidence>